<feature type="chain" id="PRO_5043687233" evidence="2">
    <location>
        <begin position="24"/>
        <end position="335"/>
    </location>
</feature>
<reference evidence="4" key="2">
    <citation type="submission" date="2023-05" db="EMBL/GenBank/DDBJ databases">
        <authorList>
            <consortium name="Lawrence Berkeley National Laboratory"/>
            <person name="Steindorff A."/>
            <person name="Hensen N."/>
            <person name="Bonometti L."/>
            <person name="Westerberg I."/>
            <person name="Brannstrom I.O."/>
            <person name="Guillou S."/>
            <person name="Cros-Aarteil S."/>
            <person name="Calhoun S."/>
            <person name="Haridas S."/>
            <person name="Kuo A."/>
            <person name="Mondo S."/>
            <person name="Pangilinan J."/>
            <person name="Riley R."/>
            <person name="Labutti K."/>
            <person name="Andreopoulos B."/>
            <person name="Lipzen A."/>
            <person name="Chen C."/>
            <person name="Yanf M."/>
            <person name="Daum C."/>
            <person name="Ng V."/>
            <person name="Clum A."/>
            <person name="Ohm R."/>
            <person name="Martin F."/>
            <person name="Silar P."/>
            <person name="Natvig D."/>
            <person name="Lalanne C."/>
            <person name="Gautier V."/>
            <person name="Ament-Velasquez S.L."/>
            <person name="Kruys A."/>
            <person name="Hutchinson M.I."/>
            <person name="Powell A.J."/>
            <person name="Barry K."/>
            <person name="Miller A.N."/>
            <person name="Grigoriev I.V."/>
            <person name="Debuchy R."/>
            <person name="Gladieux P."/>
            <person name="Thoren M.H."/>
            <person name="Johannesson H."/>
        </authorList>
    </citation>
    <scope>NUCLEOTIDE SEQUENCE</scope>
    <source>
        <strain evidence="4">PSN243</strain>
    </source>
</reference>
<feature type="signal peptide" evidence="2">
    <location>
        <begin position="1"/>
        <end position="23"/>
    </location>
</feature>
<feature type="transmembrane region" description="Helical" evidence="1">
    <location>
        <begin position="316"/>
        <end position="334"/>
    </location>
</feature>
<keyword evidence="5" id="KW-1185">Reference proteome</keyword>
<comment type="caution">
    <text evidence="4">The sequence shown here is derived from an EMBL/GenBank/DDBJ whole genome shotgun (WGS) entry which is preliminary data.</text>
</comment>
<dbReference type="Proteomes" id="UP001321760">
    <property type="component" value="Unassembled WGS sequence"/>
</dbReference>
<proteinExistence type="predicted"/>
<protein>
    <submittedName>
        <fullName evidence="4">Alkali-sensitive linkage protein 1</fullName>
    </submittedName>
</protein>
<evidence type="ECO:0000256" key="1">
    <source>
        <dbReference type="SAM" id="Phobius"/>
    </source>
</evidence>
<dbReference type="GO" id="GO:0009277">
    <property type="term" value="C:fungal-type cell wall"/>
    <property type="evidence" value="ECO:0007669"/>
    <property type="project" value="TreeGrafter"/>
</dbReference>
<dbReference type="Pfam" id="PF11790">
    <property type="entry name" value="Glyco_hydro_cc"/>
    <property type="match status" value="1"/>
</dbReference>
<sequence length="335" mass="36575">MVSSIASLAALLFSVLLPGLAAAAGPATSPKRGLVYVPDPQFPGDDHIWTRQRGALTWYYNYQPNPSAVYADIPQSDFEFVPMLWGAPEDPDDTTFLDQMKALVRDRKVNITNVLSFNEPDGPHHYGGSNLDPEHAAKVWVKNIEPLREMGIRVGLPACTGAPDGLVWLETFLDICSKIVSDGGAKKNCTYDFITIHWYGTFEALASHMGRYSAAFPNKTMWITEYNLAHEDLASTQAFYNISAEYFDRLDYVERYSIFGSFRSDVSNVGPNAALLSADGQLTDMGAWYLGLEATGVLPSSGGGSRKTDKNEGPHLGFSNGVLAALLAIAVFFGL</sequence>
<dbReference type="FunFam" id="3.20.20.80:FF:000207">
    <property type="entry name" value="Glycoside hydrolase family 128 protein"/>
    <property type="match status" value="1"/>
</dbReference>
<evidence type="ECO:0000313" key="4">
    <source>
        <dbReference type="EMBL" id="KAK4446066.1"/>
    </source>
</evidence>
<gene>
    <name evidence="4" type="ORF">QBC34DRAFT_305787</name>
</gene>
<dbReference type="Gene3D" id="3.20.20.80">
    <property type="entry name" value="Glycosidases"/>
    <property type="match status" value="1"/>
</dbReference>
<feature type="domain" description="Asl1-like glycosyl hydrolase catalytic" evidence="3">
    <location>
        <begin position="35"/>
        <end position="289"/>
    </location>
</feature>
<dbReference type="EMBL" id="MU865960">
    <property type="protein sequence ID" value="KAK4446066.1"/>
    <property type="molecule type" value="Genomic_DNA"/>
</dbReference>
<dbReference type="AlphaFoldDB" id="A0AAV9GC82"/>
<name>A0AAV9GC82_9PEZI</name>
<keyword evidence="1" id="KW-0472">Membrane</keyword>
<dbReference type="SUPFAM" id="SSF51445">
    <property type="entry name" value="(Trans)glycosidases"/>
    <property type="match status" value="1"/>
</dbReference>
<dbReference type="PANTHER" id="PTHR34154:SF3">
    <property type="entry name" value="ALKALI-SENSITIVE LINKAGE PROTEIN 1"/>
    <property type="match status" value="1"/>
</dbReference>
<dbReference type="InterPro" id="IPR053183">
    <property type="entry name" value="ASL1"/>
</dbReference>
<evidence type="ECO:0000259" key="3">
    <source>
        <dbReference type="Pfam" id="PF11790"/>
    </source>
</evidence>
<accession>A0AAV9GC82</accession>
<reference evidence="4" key="1">
    <citation type="journal article" date="2023" name="Mol. Phylogenet. Evol.">
        <title>Genome-scale phylogeny and comparative genomics of the fungal order Sordariales.</title>
        <authorList>
            <person name="Hensen N."/>
            <person name="Bonometti L."/>
            <person name="Westerberg I."/>
            <person name="Brannstrom I.O."/>
            <person name="Guillou S."/>
            <person name="Cros-Aarteil S."/>
            <person name="Calhoun S."/>
            <person name="Haridas S."/>
            <person name="Kuo A."/>
            <person name="Mondo S."/>
            <person name="Pangilinan J."/>
            <person name="Riley R."/>
            <person name="LaButti K."/>
            <person name="Andreopoulos B."/>
            <person name="Lipzen A."/>
            <person name="Chen C."/>
            <person name="Yan M."/>
            <person name="Daum C."/>
            <person name="Ng V."/>
            <person name="Clum A."/>
            <person name="Steindorff A."/>
            <person name="Ohm R.A."/>
            <person name="Martin F."/>
            <person name="Silar P."/>
            <person name="Natvig D.O."/>
            <person name="Lalanne C."/>
            <person name="Gautier V."/>
            <person name="Ament-Velasquez S.L."/>
            <person name="Kruys A."/>
            <person name="Hutchinson M.I."/>
            <person name="Powell A.J."/>
            <person name="Barry K."/>
            <person name="Miller A.N."/>
            <person name="Grigoriev I.V."/>
            <person name="Debuchy R."/>
            <person name="Gladieux P."/>
            <person name="Hiltunen Thoren M."/>
            <person name="Johannesson H."/>
        </authorList>
    </citation>
    <scope>NUCLEOTIDE SEQUENCE</scope>
    <source>
        <strain evidence="4">PSN243</strain>
    </source>
</reference>
<keyword evidence="1" id="KW-1133">Transmembrane helix</keyword>
<dbReference type="InterPro" id="IPR017853">
    <property type="entry name" value="GH"/>
</dbReference>
<dbReference type="GO" id="GO:0071966">
    <property type="term" value="P:fungal-type cell wall polysaccharide metabolic process"/>
    <property type="evidence" value="ECO:0007669"/>
    <property type="project" value="TreeGrafter"/>
</dbReference>
<evidence type="ECO:0000313" key="5">
    <source>
        <dbReference type="Proteomes" id="UP001321760"/>
    </source>
</evidence>
<organism evidence="4 5">
    <name type="scientific">Podospora aff. communis PSN243</name>
    <dbReference type="NCBI Taxonomy" id="3040156"/>
    <lineage>
        <taxon>Eukaryota</taxon>
        <taxon>Fungi</taxon>
        <taxon>Dikarya</taxon>
        <taxon>Ascomycota</taxon>
        <taxon>Pezizomycotina</taxon>
        <taxon>Sordariomycetes</taxon>
        <taxon>Sordariomycetidae</taxon>
        <taxon>Sordariales</taxon>
        <taxon>Podosporaceae</taxon>
        <taxon>Podospora</taxon>
    </lineage>
</organism>
<dbReference type="InterPro" id="IPR024655">
    <property type="entry name" value="Asl1_glyco_hydro_catalytic"/>
</dbReference>
<dbReference type="PANTHER" id="PTHR34154">
    <property type="entry name" value="ALKALI-SENSITIVE LINKAGE PROTEIN 1"/>
    <property type="match status" value="1"/>
</dbReference>
<keyword evidence="1" id="KW-0812">Transmembrane</keyword>
<evidence type="ECO:0000256" key="2">
    <source>
        <dbReference type="SAM" id="SignalP"/>
    </source>
</evidence>
<keyword evidence="2" id="KW-0732">Signal</keyword>